<comment type="similarity">
    <text evidence="1">Belongs to the sigma-70 factor family. ECF subfamily.</text>
</comment>
<organism evidence="7 8">
    <name type="scientific">Sphingobacterium griseoflavum</name>
    <dbReference type="NCBI Taxonomy" id="1474952"/>
    <lineage>
        <taxon>Bacteria</taxon>
        <taxon>Pseudomonadati</taxon>
        <taxon>Bacteroidota</taxon>
        <taxon>Sphingobacteriia</taxon>
        <taxon>Sphingobacteriales</taxon>
        <taxon>Sphingobacteriaceae</taxon>
        <taxon>Sphingobacterium</taxon>
    </lineage>
</organism>
<dbReference type="Gene3D" id="1.10.10.10">
    <property type="entry name" value="Winged helix-like DNA-binding domain superfamily/Winged helix DNA-binding domain"/>
    <property type="match status" value="1"/>
</dbReference>
<keyword evidence="7" id="KW-0240">DNA-directed RNA polymerase</keyword>
<reference evidence="8" key="1">
    <citation type="journal article" date="2019" name="Int. J. Syst. Evol. Microbiol.">
        <title>The Global Catalogue of Microorganisms (GCM) 10K type strain sequencing project: providing services to taxonomists for standard genome sequencing and annotation.</title>
        <authorList>
            <consortium name="The Broad Institute Genomics Platform"/>
            <consortium name="The Broad Institute Genome Sequencing Center for Infectious Disease"/>
            <person name="Wu L."/>
            <person name="Ma J."/>
        </authorList>
    </citation>
    <scope>NUCLEOTIDE SEQUENCE [LARGE SCALE GENOMIC DNA]</scope>
    <source>
        <strain evidence="8">CGMCC 1.12966</strain>
    </source>
</reference>
<gene>
    <name evidence="7" type="ORF">GCM10017764_33880</name>
</gene>
<dbReference type="PANTHER" id="PTHR43133">
    <property type="entry name" value="RNA POLYMERASE ECF-TYPE SIGMA FACTO"/>
    <property type="match status" value="1"/>
</dbReference>
<evidence type="ECO:0000256" key="3">
    <source>
        <dbReference type="ARBA" id="ARBA00023082"/>
    </source>
</evidence>
<keyword evidence="8" id="KW-1185">Reference proteome</keyword>
<feature type="domain" description="RNA polymerase sigma-70 region 2" evidence="5">
    <location>
        <begin position="15"/>
        <end position="79"/>
    </location>
</feature>
<dbReference type="InterPro" id="IPR013249">
    <property type="entry name" value="RNA_pol_sigma70_r4_t2"/>
</dbReference>
<dbReference type="InterPro" id="IPR036388">
    <property type="entry name" value="WH-like_DNA-bd_sf"/>
</dbReference>
<sequence length="170" mass="20313">MFKKLVKRKTFDSIFRENYTYLYRYALHIIGDEEESRDIVSAVFEGLWKNFDQVDEQRVKPYLMVSIRNRCVDFMRKNTLQHQYTSEYLHTLSDYYDELGEQTAQEDLVDAMLNQLPEPGRQILEMCYLQRMKYAEVAAALGISRDTVKKHMVRALKILRAVYSKKKYDI</sequence>
<evidence type="ECO:0000313" key="7">
    <source>
        <dbReference type="EMBL" id="GHE48047.1"/>
    </source>
</evidence>
<dbReference type="NCBIfam" id="TIGR02985">
    <property type="entry name" value="Sig70_bacteroi1"/>
    <property type="match status" value="1"/>
</dbReference>
<dbReference type="InterPro" id="IPR007627">
    <property type="entry name" value="RNA_pol_sigma70_r2"/>
</dbReference>
<dbReference type="InterPro" id="IPR039425">
    <property type="entry name" value="RNA_pol_sigma-70-like"/>
</dbReference>
<keyword evidence="3" id="KW-0731">Sigma factor</keyword>
<protein>
    <submittedName>
        <fullName evidence="7">DNA-directed RNA polymerase sigma-70 factor</fullName>
    </submittedName>
</protein>
<dbReference type="SUPFAM" id="SSF88946">
    <property type="entry name" value="Sigma2 domain of RNA polymerase sigma factors"/>
    <property type="match status" value="1"/>
</dbReference>
<dbReference type="Proteomes" id="UP000620550">
    <property type="component" value="Unassembled WGS sequence"/>
</dbReference>
<dbReference type="PANTHER" id="PTHR43133:SF46">
    <property type="entry name" value="RNA POLYMERASE SIGMA-70 FACTOR ECF SUBFAMILY"/>
    <property type="match status" value="1"/>
</dbReference>
<dbReference type="RefSeq" id="WP_189627912.1">
    <property type="nucleotide sequence ID" value="NZ_BNAF01000017.1"/>
</dbReference>
<keyword evidence="4" id="KW-0804">Transcription</keyword>
<dbReference type="InterPro" id="IPR014327">
    <property type="entry name" value="RNA_pol_sigma70_bacteroid"/>
</dbReference>
<dbReference type="InterPro" id="IPR013324">
    <property type="entry name" value="RNA_pol_sigma_r3/r4-like"/>
</dbReference>
<dbReference type="SUPFAM" id="SSF88659">
    <property type="entry name" value="Sigma3 and sigma4 domains of RNA polymerase sigma factors"/>
    <property type="match status" value="1"/>
</dbReference>
<dbReference type="Pfam" id="PF08281">
    <property type="entry name" value="Sigma70_r4_2"/>
    <property type="match status" value="1"/>
</dbReference>
<comment type="caution">
    <text evidence="7">The sequence shown here is derived from an EMBL/GenBank/DDBJ whole genome shotgun (WGS) entry which is preliminary data.</text>
</comment>
<dbReference type="EMBL" id="BNAF01000017">
    <property type="protein sequence ID" value="GHE48047.1"/>
    <property type="molecule type" value="Genomic_DNA"/>
</dbReference>
<evidence type="ECO:0000259" key="6">
    <source>
        <dbReference type="Pfam" id="PF08281"/>
    </source>
</evidence>
<dbReference type="GO" id="GO:0000428">
    <property type="term" value="C:DNA-directed RNA polymerase complex"/>
    <property type="evidence" value="ECO:0007669"/>
    <property type="project" value="UniProtKB-KW"/>
</dbReference>
<dbReference type="Gene3D" id="1.10.1740.10">
    <property type="match status" value="1"/>
</dbReference>
<keyword evidence="2" id="KW-0805">Transcription regulation</keyword>
<evidence type="ECO:0000256" key="4">
    <source>
        <dbReference type="ARBA" id="ARBA00023163"/>
    </source>
</evidence>
<dbReference type="InterPro" id="IPR013325">
    <property type="entry name" value="RNA_pol_sigma_r2"/>
</dbReference>
<evidence type="ECO:0000259" key="5">
    <source>
        <dbReference type="Pfam" id="PF04542"/>
    </source>
</evidence>
<evidence type="ECO:0000313" key="8">
    <source>
        <dbReference type="Proteomes" id="UP000620550"/>
    </source>
</evidence>
<accession>A0ABQ3I1T6</accession>
<dbReference type="InterPro" id="IPR014284">
    <property type="entry name" value="RNA_pol_sigma-70_dom"/>
</dbReference>
<evidence type="ECO:0000256" key="2">
    <source>
        <dbReference type="ARBA" id="ARBA00023015"/>
    </source>
</evidence>
<dbReference type="NCBIfam" id="TIGR02937">
    <property type="entry name" value="sigma70-ECF"/>
    <property type="match status" value="1"/>
</dbReference>
<evidence type="ECO:0000256" key="1">
    <source>
        <dbReference type="ARBA" id="ARBA00010641"/>
    </source>
</evidence>
<dbReference type="Pfam" id="PF04542">
    <property type="entry name" value="Sigma70_r2"/>
    <property type="match status" value="1"/>
</dbReference>
<proteinExistence type="inferred from homology"/>
<dbReference type="CDD" id="cd06171">
    <property type="entry name" value="Sigma70_r4"/>
    <property type="match status" value="1"/>
</dbReference>
<feature type="domain" description="RNA polymerase sigma factor 70 region 4 type 2" evidence="6">
    <location>
        <begin position="108"/>
        <end position="158"/>
    </location>
</feature>
<name>A0ABQ3I1T6_9SPHI</name>